<evidence type="ECO:0000256" key="1">
    <source>
        <dbReference type="SAM" id="MobiDB-lite"/>
    </source>
</evidence>
<dbReference type="Proteomes" id="UP000095192">
    <property type="component" value="Unassembled WGS sequence"/>
</dbReference>
<evidence type="ECO:0000313" key="3">
    <source>
        <dbReference type="Proteomes" id="UP000095192"/>
    </source>
</evidence>
<keyword evidence="3" id="KW-1185">Reference proteome</keyword>
<gene>
    <name evidence="2" type="ORF">cyc_04468</name>
</gene>
<comment type="caution">
    <text evidence="2">The sequence shown here is derived from an EMBL/GenBank/DDBJ whole genome shotgun (WGS) entry which is preliminary data.</text>
</comment>
<organism evidence="2 3">
    <name type="scientific">Cyclospora cayetanensis</name>
    <dbReference type="NCBI Taxonomy" id="88456"/>
    <lineage>
        <taxon>Eukaryota</taxon>
        <taxon>Sar</taxon>
        <taxon>Alveolata</taxon>
        <taxon>Apicomplexa</taxon>
        <taxon>Conoidasida</taxon>
        <taxon>Coccidia</taxon>
        <taxon>Eucoccidiorida</taxon>
        <taxon>Eimeriorina</taxon>
        <taxon>Eimeriidae</taxon>
        <taxon>Cyclospora</taxon>
    </lineage>
</organism>
<feature type="region of interest" description="Disordered" evidence="1">
    <location>
        <begin position="1"/>
        <end position="28"/>
    </location>
</feature>
<dbReference type="InParanoid" id="A0A1D3D078"/>
<protein>
    <submittedName>
        <fullName evidence="2">Apicoplast related protein</fullName>
    </submittedName>
</protein>
<dbReference type="VEuPathDB" id="ToxoDB:cyc_04468"/>
<dbReference type="VEuPathDB" id="ToxoDB:LOC113147248"/>
<name>A0A1D3D078_9EIME</name>
<dbReference type="EMBL" id="JROU02001292">
    <property type="protein sequence ID" value="OEH76874.1"/>
    <property type="molecule type" value="Genomic_DNA"/>
</dbReference>
<dbReference type="AlphaFoldDB" id="A0A1D3D078"/>
<sequence>MMPQRTAMATKTTVGKAVTQPTRRTATRPLPAAASALATAGIDPRRALPEELPTQQLPVTELSANAVSAAAKKRLRDVAGKPPEIAEDQLAHAEAGVEAFVDREVEGMFQQQMQHQILLLLQAFFSRGSAADTTGAAAASSEEGRGTSAATPEHRLEAAAVAVTQQFNALVQQVPDSNLQLSAAMRQGRLQVNVTCVPDDAPAAASGVLGQHGFVKGIEGLGNLGISCSFSVGFRGMGEHKGEEEKHSLAPSVLAPYLQNRLTRYVEGPAWGLARVQDPVVFSREDLLKAWSSVAVGADCIVLAIQAFALNTNGSPRPFLESVGCPDLSMRNHQIMSGNPL</sequence>
<evidence type="ECO:0000313" key="2">
    <source>
        <dbReference type="EMBL" id="OEH76874.1"/>
    </source>
</evidence>
<reference evidence="2 3" key="1">
    <citation type="journal article" date="2016" name="BMC Genomics">
        <title>Comparative genomics reveals Cyclospora cayetanensis possesses coccidia-like metabolism and invasion components but unique surface antigens.</title>
        <authorList>
            <person name="Liu S."/>
            <person name="Wang L."/>
            <person name="Zheng H."/>
            <person name="Xu Z."/>
            <person name="Roellig D.M."/>
            <person name="Li N."/>
            <person name="Frace M.A."/>
            <person name="Tang K."/>
            <person name="Arrowood M.J."/>
            <person name="Moss D.M."/>
            <person name="Zhang L."/>
            <person name="Feng Y."/>
            <person name="Xiao L."/>
        </authorList>
    </citation>
    <scope>NUCLEOTIDE SEQUENCE [LARGE SCALE GENOMIC DNA]</scope>
    <source>
        <strain evidence="2 3">CHN_HEN01</strain>
    </source>
</reference>
<proteinExistence type="predicted"/>
<accession>A0A1D3D078</accession>